<accession>S0FPM8</accession>
<feature type="transmembrane region" description="Helical" evidence="1">
    <location>
        <begin position="296"/>
        <end position="317"/>
    </location>
</feature>
<keyword evidence="3" id="KW-1185">Reference proteome</keyword>
<reference evidence="2 3" key="1">
    <citation type="journal article" date="2013" name="Genome Announc.">
        <title>Draft Genome Sequence of the Cellulolytic, Mesophilic, Anaerobic Bacterium Clostridium termitidis Strain CT1112 (DSM 5398).</title>
        <authorList>
            <person name="Lal S."/>
            <person name="Ramachandran U."/>
            <person name="Zhang X."/>
            <person name="Munir R."/>
            <person name="Sparling R."/>
            <person name="Levin D.B."/>
        </authorList>
    </citation>
    <scope>NUCLEOTIDE SEQUENCE [LARGE SCALE GENOMIC DNA]</scope>
    <source>
        <strain evidence="2 3">CT1112</strain>
    </source>
</reference>
<evidence type="ECO:0000313" key="2">
    <source>
        <dbReference type="EMBL" id="EMS72301.1"/>
    </source>
</evidence>
<keyword evidence="1" id="KW-1133">Transmembrane helix</keyword>
<evidence type="ECO:0000313" key="3">
    <source>
        <dbReference type="Proteomes" id="UP000014155"/>
    </source>
</evidence>
<dbReference type="AlphaFoldDB" id="S0FPM8"/>
<feature type="transmembrane region" description="Helical" evidence="1">
    <location>
        <begin position="83"/>
        <end position="101"/>
    </location>
</feature>
<protein>
    <recommendedName>
        <fullName evidence="4">Flp pilus assembly protein TadB</fullName>
    </recommendedName>
</protein>
<feature type="transmembrane region" description="Helical" evidence="1">
    <location>
        <begin position="107"/>
        <end position="125"/>
    </location>
</feature>
<evidence type="ECO:0008006" key="4">
    <source>
        <dbReference type="Google" id="ProtNLM"/>
    </source>
</evidence>
<dbReference type="EMBL" id="AORV01000028">
    <property type="protein sequence ID" value="EMS72301.1"/>
    <property type="molecule type" value="Genomic_DNA"/>
</dbReference>
<feature type="transmembrane region" description="Helical" evidence="1">
    <location>
        <begin position="12"/>
        <end position="30"/>
    </location>
</feature>
<dbReference type="PATRIC" id="fig|1195236.3.peg.2067"/>
<dbReference type="STRING" id="1195236.CTER_1743"/>
<keyword evidence="1" id="KW-0812">Transmembrane</keyword>
<dbReference type="eggNOG" id="ENOG503477H">
    <property type="taxonomic scope" value="Bacteria"/>
</dbReference>
<gene>
    <name evidence="2" type="ORF">CTER_1743</name>
</gene>
<sequence>MKLSLLGSIIRFIAQFGCLALMGTGVWYVFGNSIKNMVMEEHQYRKLVKTISAKKNPKQSIFMKHIYKVLSTALTRNIPKSGAHIFVIGSAAVFIFSFLSLLKLYSIIFSLGLAAFIATFPYWLLRIKLWSAQINSSYDGVFLVTSITNDYKQHYFNMKKAIEKSAVRSDTGSYSMRNLYRLSIALKSYQSDEELENAIMQFVYAYNTEWAVLLGLNIKIAVQRGLNVSSGLEDIHKKLKDSKEQIEGSKRYNSEAFAMIRVLLIPLYLGSIYVAVKTFGFSLRKFFEYQFMNPVGLRMGIITFLLMALSFTVLFAIRKPKYDL</sequence>
<feature type="transmembrane region" description="Helical" evidence="1">
    <location>
        <begin position="256"/>
        <end position="276"/>
    </location>
</feature>
<dbReference type="Proteomes" id="UP000014155">
    <property type="component" value="Unassembled WGS sequence"/>
</dbReference>
<dbReference type="RefSeq" id="WP_004625294.1">
    <property type="nucleotide sequence ID" value="NZ_AORV01000028.1"/>
</dbReference>
<evidence type="ECO:0000256" key="1">
    <source>
        <dbReference type="SAM" id="Phobius"/>
    </source>
</evidence>
<comment type="caution">
    <text evidence="2">The sequence shown here is derived from an EMBL/GenBank/DDBJ whole genome shotgun (WGS) entry which is preliminary data.</text>
</comment>
<name>S0FPM8_RUMCE</name>
<organism evidence="2 3">
    <name type="scientific">Ruminiclostridium cellobioparum subsp. termitidis CT1112</name>
    <dbReference type="NCBI Taxonomy" id="1195236"/>
    <lineage>
        <taxon>Bacteria</taxon>
        <taxon>Bacillati</taxon>
        <taxon>Bacillota</taxon>
        <taxon>Clostridia</taxon>
        <taxon>Eubacteriales</taxon>
        <taxon>Oscillospiraceae</taxon>
        <taxon>Ruminiclostridium</taxon>
    </lineage>
</organism>
<proteinExistence type="predicted"/>
<keyword evidence="1" id="KW-0472">Membrane</keyword>